<dbReference type="InterPro" id="IPR007445">
    <property type="entry name" value="PilO"/>
</dbReference>
<dbReference type="Gene3D" id="3.30.70.60">
    <property type="match status" value="1"/>
</dbReference>
<dbReference type="RefSeq" id="WP_250931354.1">
    <property type="nucleotide sequence ID" value="NZ_JAMQBK010000063.1"/>
</dbReference>
<evidence type="ECO:0000313" key="2">
    <source>
        <dbReference type="EMBL" id="MCM2373595.1"/>
    </source>
</evidence>
<keyword evidence="1" id="KW-0812">Transmembrane</keyword>
<protein>
    <submittedName>
        <fullName evidence="2">Type 4a pilus biogenesis protein PilO</fullName>
    </submittedName>
</protein>
<comment type="caution">
    <text evidence="2">The sequence shown here is derived from an EMBL/GenBank/DDBJ whole genome shotgun (WGS) entry which is preliminary data.</text>
</comment>
<reference evidence="2 3" key="1">
    <citation type="journal article" date="2022" name="Syst. Appl. Microbiol.">
        <title>Rhodopirellula aestuarii sp. nov., a novel member of the genus Rhodopirellula isolated from brackish sediments collected in the Tagus River estuary, Portugal.</title>
        <authorList>
            <person name="Vitorino I.R."/>
            <person name="Klimek D."/>
            <person name="Calusinska M."/>
            <person name="Lobo-da-Cunha A."/>
            <person name="Vasconcelos V."/>
            <person name="Lage O.M."/>
        </authorList>
    </citation>
    <scope>NUCLEOTIDE SEQUENCE [LARGE SCALE GENOMIC DNA]</scope>
    <source>
        <strain evidence="2 3">ICT_H3.1</strain>
    </source>
</reference>
<accession>A0ABT0U9L9</accession>
<feature type="transmembrane region" description="Helical" evidence="1">
    <location>
        <begin position="12"/>
        <end position="36"/>
    </location>
</feature>
<dbReference type="Pfam" id="PF04350">
    <property type="entry name" value="PilO"/>
    <property type="match status" value="1"/>
</dbReference>
<evidence type="ECO:0000313" key="3">
    <source>
        <dbReference type="Proteomes" id="UP001202961"/>
    </source>
</evidence>
<keyword evidence="1" id="KW-1133">Transmembrane helix</keyword>
<name>A0ABT0U9L9_9BACT</name>
<evidence type="ECO:0000256" key="1">
    <source>
        <dbReference type="SAM" id="Phobius"/>
    </source>
</evidence>
<dbReference type="InterPro" id="IPR014717">
    <property type="entry name" value="Transl_elong_EF1B/ribsomal_bS6"/>
</dbReference>
<keyword evidence="1" id="KW-0472">Membrane</keyword>
<keyword evidence="3" id="KW-1185">Reference proteome</keyword>
<organism evidence="2 3">
    <name type="scientific">Aporhodopirellula aestuarii</name>
    <dbReference type="NCBI Taxonomy" id="2950107"/>
    <lineage>
        <taxon>Bacteria</taxon>
        <taxon>Pseudomonadati</taxon>
        <taxon>Planctomycetota</taxon>
        <taxon>Planctomycetia</taxon>
        <taxon>Pirellulales</taxon>
        <taxon>Pirellulaceae</taxon>
        <taxon>Aporhodopirellula</taxon>
    </lineage>
</organism>
<dbReference type="EMBL" id="JAMQBK010000063">
    <property type="protein sequence ID" value="MCM2373595.1"/>
    <property type="molecule type" value="Genomic_DNA"/>
</dbReference>
<gene>
    <name evidence="2" type="primary">pilO</name>
    <name evidence="2" type="ORF">NB063_23530</name>
</gene>
<dbReference type="Proteomes" id="UP001202961">
    <property type="component" value="Unassembled WGS sequence"/>
</dbReference>
<proteinExistence type="predicted"/>
<sequence length="199" mass="22550">MSFASPQARLHRWWWLSHGCGLFVCITAVAVIHVLVTKPIENRYTEVTRAIAQAEQVLTHEHRLRRENQRLSDSLLKTDDEIEGILNRIPNGPCEADFLGQMTALAHEVGLEIVDYHPNETITQPEYREMRVTIASEGPYAAICEFLYRIKDLPRLSKVNALTIKPRHDGEVFSMDMTLAIYFAPATSLSTLGDHQHGS</sequence>